<gene>
    <name evidence="2" type="ORF">Acj9p103</name>
</gene>
<reference evidence="2 3" key="1">
    <citation type="journal article" date="2010" name="Virol. J.">
        <title>Genomes of the T4-related bacteriophages as windows on microbial genome evolution.</title>
        <authorList>
            <person name="Petrov V.M."/>
            <person name="Ratnayaka S."/>
            <person name="Nolan J.M."/>
            <person name="Miller E.S."/>
            <person name="Karam J.D."/>
        </authorList>
    </citation>
    <scope>NUCLEOTIDE SEQUENCE [LARGE SCALE GENOMIC DNA]</scope>
</reference>
<keyword evidence="1" id="KW-0472">Membrane</keyword>
<dbReference type="KEGG" id="vg:9926537"/>
<dbReference type="Proteomes" id="UP000008731">
    <property type="component" value="Segment"/>
</dbReference>
<dbReference type="RefSeq" id="YP_004010240.1">
    <property type="nucleotide sequence ID" value="NC_014663.1"/>
</dbReference>
<feature type="transmembrane region" description="Helical" evidence="1">
    <location>
        <begin position="12"/>
        <end position="30"/>
    </location>
</feature>
<dbReference type="EMBL" id="HM004124">
    <property type="protein sequence ID" value="ADG60003.1"/>
    <property type="molecule type" value="Genomic_DNA"/>
</dbReference>
<evidence type="ECO:0000256" key="1">
    <source>
        <dbReference type="SAM" id="Phobius"/>
    </source>
</evidence>
<organism evidence="2 3">
    <name type="scientific">Acinetobacter phage Acj9</name>
    <dbReference type="NCBI Taxonomy" id="760939"/>
    <lineage>
        <taxon>Viruses</taxon>
        <taxon>Duplodnaviria</taxon>
        <taxon>Heunggongvirae</taxon>
        <taxon>Uroviricota</taxon>
        <taxon>Caudoviricetes</taxon>
        <taxon>Pantevenvirales</taxon>
        <taxon>Straboviridae</taxon>
        <taxon>Twarogvirinae</taxon>
        <taxon>Acajnonavirus</taxon>
        <taxon>Acajnonavirus acj9</taxon>
    </lineage>
</organism>
<keyword evidence="1" id="KW-0812">Transmembrane</keyword>
<evidence type="ECO:0000313" key="3">
    <source>
        <dbReference type="Proteomes" id="UP000008731"/>
    </source>
</evidence>
<protein>
    <submittedName>
        <fullName evidence="2">Uncharacterized protein</fullName>
    </submittedName>
</protein>
<sequence length="65" mass="7253">MKAPSEMTGKQLTGLIIGVVLLVFAIAYYSESKECSAWSRIAGLESKYDFSSGCWVKFEQGWLKL</sequence>
<proteinExistence type="predicted"/>
<accession>E5EPN7</accession>
<keyword evidence="1" id="KW-1133">Transmembrane helix</keyword>
<keyword evidence="3" id="KW-1185">Reference proteome</keyword>
<name>E5EPN7_9CAUD</name>
<evidence type="ECO:0000313" key="2">
    <source>
        <dbReference type="EMBL" id="ADG60003.1"/>
    </source>
</evidence>
<dbReference type="GeneID" id="9926537"/>